<feature type="transmembrane region" description="Helical" evidence="1">
    <location>
        <begin position="291"/>
        <end position="310"/>
    </location>
</feature>
<evidence type="ECO:0000313" key="3">
    <source>
        <dbReference type="Proteomes" id="UP000587760"/>
    </source>
</evidence>
<accession>A0A841RF73</accession>
<dbReference type="Proteomes" id="UP000587760">
    <property type="component" value="Unassembled WGS sequence"/>
</dbReference>
<dbReference type="AlphaFoldDB" id="A0A841RF73"/>
<evidence type="ECO:0000313" key="2">
    <source>
        <dbReference type="EMBL" id="MBB6482735.1"/>
    </source>
</evidence>
<sequence length="311" mass="36827">MNKESDTMKLCKVICSIDKNNHMDFRVETYNVIATVKKFKTANERLIVDRSDLGVLMLDKDSYRSTSIDYFMWSLKDQVHNTAEELRKIVARELKFRKESSGLIQILPSEMNERASSETQEELLWIKLNDNVRVVSDFQYKLWEGNYIPTKCPQCWVGGVTEIDTYRFRCNECGQIFYHDVYGKKQRKSVYVNRTRRIVNPKKVNKQRPKWELMLLKNVFTSLLFILYIFVYLFEHGIILWQVISLGVWGLSGGIALFLLLENTERTMTRNWIKGDKHNILKRVYMKYEVLVIKVSVFTWILLSIFLVIML</sequence>
<protein>
    <submittedName>
        <fullName evidence="2">Uncharacterized protein</fullName>
    </submittedName>
</protein>
<organism evidence="2 3">
    <name type="scientific">Spirochaeta isovalerica</name>
    <dbReference type="NCBI Taxonomy" id="150"/>
    <lineage>
        <taxon>Bacteria</taxon>
        <taxon>Pseudomonadati</taxon>
        <taxon>Spirochaetota</taxon>
        <taxon>Spirochaetia</taxon>
        <taxon>Spirochaetales</taxon>
        <taxon>Spirochaetaceae</taxon>
        <taxon>Spirochaeta</taxon>
    </lineage>
</organism>
<dbReference type="EMBL" id="JACHGJ010000022">
    <property type="protein sequence ID" value="MBB6482735.1"/>
    <property type="molecule type" value="Genomic_DNA"/>
</dbReference>
<name>A0A841RF73_9SPIO</name>
<keyword evidence="1" id="KW-1133">Transmembrane helix</keyword>
<reference evidence="2 3" key="1">
    <citation type="submission" date="2020-08" db="EMBL/GenBank/DDBJ databases">
        <title>Genomic Encyclopedia of Type Strains, Phase IV (KMG-IV): sequencing the most valuable type-strain genomes for metagenomic binning, comparative biology and taxonomic classification.</title>
        <authorList>
            <person name="Goeker M."/>
        </authorList>
    </citation>
    <scope>NUCLEOTIDE SEQUENCE [LARGE SCALE GENOMIC DNA]</scope>
    <source>
        <strain evidence="2 3">DSM 2461</strain>
    </source>
</reference>
<comment type="caution">
    <text evidence="2">The sequence shown here is derived from an EMBL/GenBank/DDBJ whole genome shotgun (WGS) entry which is preliminary data.</text>
</comment>
<feature type="transmembrane region" description="Helical" evidence="1">
    <location>
        <begin position="239"/>
        <end position="261"/>
    </location>
</feature>
<proteinExistence type="predicted"/>
<feature type="transmembrane region" description="Helical" evidence="1">
    <location>
        <begin position="215"/>
        <end position="233"/>
    </location>
</feature>
<keyword evidence="3" id="KW-1185">Reference proteome</keyword>
<evidence type="ECO:0000256" key="1">
    <source>
        <dbReference type="SAM" id="Phobius"/>
    </source>
</evidence>
<gene>
    <name evidence="2" type="ORF">HNR50_004440</name>
</gene>
<keyword evidence="1" id="KW-0812">Transmembrane</keyword>
<dbReference type="RefSeq" id="WP_184748970.1">
    <property type="nucleotide sequence ID" value="NZ_JACHGJ010000022.1"/>
</dbReference>
<keyword evidence="1" id="KW-0472">Membrane</keyword>